<dbReference type="AlphaFoldDB" id="A0A257SIR2"/>
<name>A0A257SIR2_9PROT</name>
<evidence type="ECO:0000256" key="3">
    <source>
        <dbReference type="ARBA" id="ARBA00022692"/>
    </source>
</evidence>
<dbReference type="Proteomes" id="UP000216779">
    <property type="component" value="Unassembled WGS sequence"/>
</dbReference>
<evidence type="ECO:0000256" key="5">
    <source>
        <dbReference type="ARBA" id="ARBA00023136"/>
    </source>
</evidence>
<keyword evidence="4 6" id="KW-1133">Transmembrane helix</keyword>
<dbReference type="GO" id="GO:0015385">
    <property type="term" value="F:sodium:proton antiporter activity"/>
    <property type="evidence" value="ECO:0007669"/>
    <property type="project" value="TreeGrafter"/>
</dbReference>
<accession>A0A257SIR2</accession>
<evidence type="ECO:0000313" key="8">
    <source>
        <dbReference type="Proteomes" id="UP000216779"/>
    </source>
</evidence>
<reference evidence="7 8" key="1">
    <citation type="submission" date="2017-03" db="EMBL/GenBank/DDBJ databases">
        <title>Lifting the veil on microbial sulfur biogeochemistry in mining wastewaters.</title>
        <authorList>
            <person name="Kantor R.S."/>
            <person name="Colenbrander Nelson T."/>
            <person name="Marshall S."/>
            <person name="Bennett D."/>
            <person name="Apte S."/>
            <person name="Camacho D."/>
            <person name="Thomas B.C."/>
            <person name="Warren L.A."/>
            <person name="Banfield J.F."/>
        </authorList>
    </citation>
    <scope>NUCLEOTIDE SEQUENCE [LARGE SCALE GENOMIC DNA]</scope>
    <source>
        <strain evidence="7">21-59-9</strain>
    </source>
</reference>
<dbReference type="InterPro" id="IPR004670">
    <property type="entry name" value="NhaA"/>
</dbReference>
<evidence type="ECO:0000256" key="6">
    <source>
        <dbReference type="SAM" id="Phobius"/>
    </source>
</evidence>
<evidence type="ECO:0000313" key="7">
    <source>
        <dbReference type="EMBL" id="OYV73054.1"/>
    </source>
</evidence>
<feature type="non-terminal residue" evidence="7">
    <location>
        <position position="84"/>
    </location>
</feature>
<dbReference type="Gene3D" id="1.20.1530.10">
    <property type="entry name" value="Na+/H+ antiporter like domain"/>
    <property type="match status" value="1"/>
</dbReference>
<dbReference type="EMBL" id="NCBC01000757">
    <property type="protein sequence ID" value="OYV73054.1"/>
    <property type="molecule type" value="Genomic_DNA"/>
</dbReference>
<keyword evidence="2" id="KW-1003">Cell membrane</keyword>
<dbReference type="GO" id="GO:0005886">
    <property type="term" value="C:plasma membrane"/>
    <property type="evidence" value="ECO:0007669"/>
    <property type="project" value="UniProtKB-SubCell"/>
</dbReference>
<evidence type="ECO:0000256" key="2">
    <source>
        <dbReference type="ARBA" id="ARBA00022475"/>
    </source>
</evidence>
<sequence length="84" mass="9616">MAKRRLYPLEPLFGRILSPFEQFLRRATAGGIVLIAATILTLAISNSVWHVPYHAFWEEHLGLHWGGWALDQSLHHWINDGLMA</sequence>
<dbReference type="InterPro" id="IPR023171">
    <property type="entry name" value="Na/H_antiporter_dom_sf"/>
</dbReference>
<evidence type="ECO:0000256" key="1">
    <source>
        <dbReference type="ARBA" id="ARBA00004429"/>
    </source>
</evidence>
<evidence type="ECO:0000256" key="4">
    <source>
        <dbReference type="ARBA" id="ARBA00022989"/>
    </source>
</evidence>
<gene>
    <name evidence="7" type="ORF">B7Z70_13880</name>
</gene>
<dbReference type="GO" id="GO:0006885">
    <property type="term" value="P:regulation of pH"/>
    <property type="evidence" value="ECO:0007669"/>
    <property type="project" value="InterPro"/>
</dbReference>
<keyword evidence="3 6" id="KW-0812">Transmembrane</keyword>
<organism evidence="7 8">
    <name type="scientific">Acidithiobacillus ferrivorans</name>
    <dbReference type="NCBI Taxonomy" id="160808"/>
    <lineage>
        <taxon>Bacteria</taxon>
        <taxon>Pseudomonadati</taxon>
        <taxon>Pseudomonadota</taxon>
        <taxon>Acidithiobacillia</taxon>
        <taxon>Acidithiobacillales</taxon>
        <taxon>Acidithiobacillaceae</taxon>
        <taxon>Acidithiobacillus</taxon>
    </lineage>
</organism>
<proteinExistence type="predicted"/>
<feature type="transmembrane region" description="Helical" evidence="6">
    <location>
        <begin position="23"/>
        <end position="44"/>
    </location>
</feature>
<comment type="caution">
    <text evidence="7">The sequence shown here is derived from an EMBL/GenBank/DDBJ whole genome shotgun (WGS) entry which is preliminary data.</text>
</comment>
<keyword evidence="5 6" id="KW-0472">Membrane</keyword>
<protein>
    <submittedName>
        <fullName evidence="7">Sodium:proton antiporter</fullName>
    </submittedName>
</protein>
<dbReference type="Pfam" id="PF06965">
    <property type="entry name" value="Na_H_antiport_1"/>
    <property type="match status" value="1"/>
</dbReference>
<comment type="subcellular location">
    <subcellularLocation>
        <location evidence="1">Cell inner membrane</location>
        <topology evidence="1">Multi-pass membrane protein</topology>
    </subcellularLocation>
</comment>
<dbReference type="PANTHER" id="PTHR30341">
    <property type="entry name" value="SODIUM ION/PROTON ANTIPORTER NHAA-RELATED"/>
    <property type="match status" value="1"/>
</dbReference>
<dbReference type="PANTHER" id="PTHR30341:SF0">
    <property type="entry name" value="NA(+)_H(+) ANTIPORTER NHAA"/>
    <property type="match status" value="1"/>
</dbReference>